<evidence type="ECO:0000313" key="3">
    <source>
        <dbReference type="Proteomes" id="UP000052167"/>
    </source>
</evidence>
<evidence type="ECO:0000313" key="2">
    <source>
        <dbReference type="EMBL" id="KEQ03083.1"/>
    </source>
</evidence>
<dbReference type="EMBL" id="JOKJ01000038">
    <property type="protein sequence ID" value="KEQ03083.1"/>
    <property type="molecule type" value="Genomic_DNA"/>
</dbReference>
<reference evidence="2 3" key="1">
    <citation type="submission" date="2014-06" db="EMBL/GenBank/DDBJ databases">
        <title>Rhizobium pelagicum/R2-400B4.</title>
        <authorList>
            <person name="Kimes N.E."/>
            <person name="Lopez-Perez M."/>
        </authorList>
    </citation>
    <scope>NUCLEOTIDE SEQUENCE [LARGE SCALE GENOMIC DNA]</scope>
    <source>
        <strain evidence="2 3">R2-400B4</strain>
    </source>
</reference>
<evidence type="ECO:0000256" key="1">
    <source>
        <dbReference type="SAM" id="MobiDB-lite"/>
    </source>
</evidence>
<dbReference type="RefSeq" id="WP_037169259.1">
    <property type="nucleotide sequence ID" value="NZ_JOKI01000034.1"/>
</dbReference>
<accession>A0A922T889</accession>
<dbReference type="OrthoDB" id="7211088at2"/>
<organism evidence="2 3">
    <name type="scientific">Pseudorhizobium pelagicum</name>
    <dbReference type="NCBI Taxonomy" id="1509405"/>
    <lineage>
        <taxon>Bacteria</taxon>
        <taxon>Pseudomonadati</taxon>
        <taxon>Pseudomonadota</taxon>
        <taxon>Alphaproteobacteria</taxon>
        <taxon>Hyphomicrobiales</taxon>
        <taxon>Rhizobiaceae</taxon>
        <taxon>Rhizobium/Agrobacterium group</taxon>
        <taxon>Pseudorhizobium</taxon>
    </lineage>
</organism>
<protein>
    <submittedName>
        <fullName evidence="2">Uncharacterized protein</fullName>
    </submittedName>
</protein>
<feature type="region of interest" description="Disordered" evidence="1">
    <location>
        <begin position="100"/>
        <end position="120"/>
    </location>
</feature>
<proteinExistence type="predicted"/>
<sequence>MKKIKIPKKIAGYRVPKMVRKSPVLKAMLKNKTGRDVLAQALVAGAGAAAAVLVEERENVAGAAKSGGKKGAKALGIVGEAFHRGSDAAIEVVREASGSMLPKKLRKDRNENPQKGGAVH</sequence>
<comment type="caution">
    <text evidence="2">The sequence shown here is derived from an EMBL/GenBank/DDBJ whole genome shotgun (WGS) entry which is preliminary data.</text>
</comment>
<dbReference type="AlphaFoldDB" id="A0A922T889"/>
<keyword evidence="3" id="KW-1185">Reference proteome</keyword>
<name>A0A922T889_9HYPH</name>
<gene>
    <name evidence="2" type="ORF">GV68_18095</name>
</gene>
<dbReference type="Proteomes" id="UP000052167">
    <property type="component" value="Unassembled WGS sequence"/>
</dbReference>